<dbReference type="STRING" id="71717.A0A4Y7SEW6"/>
<feature type="region of interest" description="Disordered" evidence="1">
    <location>
        <begin position="110"/>
        <end position="146"/>
    </location>
</feature>
<feature type="region of interest" description="Disordered" evidence="1">
    <location>
        <begin position="219"/>
        <end position="248"/>
    </location>
</feature>
<evidence type="ECO:0000256" key="1">
    <source>
        <dbReference type="SAM" id="MobiDB-lite"/>
    </source>
</evidence>
<reference evidence="2 3" key="1">
    <citation type="journal article" date="2019" name="Nat. Ecol. Evol.">
        <title>Megaphylogeny resolves global patterns of mushroom evolution.</title>
        <authorList>
            <person name="Varga T."/>
            <person name="Krizsan K."/>
            <person name="Foldi C."/>
            <person name="Dima B."/>
            <person name="Sanchez-Garcia M."/>
            <person name="Sanchez-Ramirez S."/>
            <person name="Szollosi G.J."/>
            <person name="Szarkandi J.G."/>
            <person name="Papp V."/>
            <person name="Albert L."/>
            <person name="Andreopoulos W."/>
            <person name="Angelini C."/>
            <person name="Antonin V."/>
            <person name="Barry K.W."/>
            <person name="Bougher N.L."/>
            <person name="Buchanan P."/>
            <person name="Buyck B."/>
            <person name="Bense V."/>
            <person name="Catcheside P."/>
            <person name="Chovatia M."/>
            <person name="Cooper J."/>
            <person name="Damon W."/>
            <person name="Desjardin D."/>
            <person name="Finy P."/>
            <person name="Geml J."/>
            <person name="Haridas S."/>
            <person name="Hughes K."/>
            <person name="Justo A."/>
            <person name="Karasinski D."/>
            <person name="Kautmanova I."/>
            <person name="Kiss B."/>
            <person name="Kocsube S."/>
            <person name="Kotiranta H."/>
            <person name="LaButti K.M."/>
            <person name="Lechner B.E."/>
            <person name="Liimatainen K."/>
            <person name="Lipzen A."/>
            <person name="Lukacs Z."/>
            <person name="Mihaltcheva S."/>
            <person name="Morgado L.N."/>
            <person name="Niskanen T."/>
            <person name="Noordeloos M.E."/>
            <person name="Ohm R.A."/>
            <person name="Ortiz-Santana B."/>
            <person name="Ovrebo C."/>
            <person name="Racz N."/>
            <person name="Riley R."/>
            <person name="Savchenko A."/>
            <person name="Shiryaev A."/>
            <person name="Soop K."/>
            <person name="Spirin V."/>
            <person name="Szebenyi C."/>
            <person name="Tomsovsky M."/>
            <person name="Tulloss R.E."/>
            <person name="Uehling J."/>
            <person name="Grigoriev I.V."/>
            <person name="Vagvolgyi C."/>
            <person name="Papp T."/>
            <person name="Martin F.M."/>
            <person name="Miettinen O."/>
            <person name="Hibbett D.S."/>
            <person name="Nagy L.G."/>
        </authorList>
    </citation>
    <scope>NUCLEOTIDE SEQUENCE [LARGE SCALE GENOMIC DNA]</scope>
    <source>
        <strain evidence="2 3">FP101781</strain>
    </source>
</reference>
<dbReference type="AlphaFoldDB" id="A0A4Y7SEW6"/>
<feature type="compositionally biased region" description="Polar residues" evidence="1">
    <location>
        <begin position="110"/>
        <end position="119"/>
    </location>
</feature>
<keyword evidence="3" id="KW-1185">Reference proteome</keyword>
<gene>
    <name evidence="2" type="ORF">FA13DRAFT_266309</name>
</gene>
<name>A0A4Y7SEW6_COPMI</name>
<evidence type="ECO:0000313" key="2">
    <source>
        <dbReference type="EMBL" id="TEB20175.1"/>
    </source>
</evidence>
<proteinExistence type="predicted"/>
<sequence>MPVRPTPLSSHLRSLTYSLSVFTTLPLSKNPQDISPSCPLPGDLCNMTTHDPFLVSVAFWATLQLTWTSILLASQYWQVARQMTTLEVSNLGRYGFMGGRVGAGLSTQMGARHQQQGGQTVPGVDSEDTSLVGGDGGSVASGPHAHRHSGRNFILNLLGFDRFTKGKAVDGLAKASKANNPFDVGVVGNCRDFWTNGRELGVEYEKLYDVPLEGFKEAKKRRGSVGGREDEDEGRKNAPGSARSGLFMGLASPFSARGARGQGYEPVSQV</sequence>
<dbReference type="Proteomes" id="UP000298030">
    <property type="component" value="Unassembled WGS sequence"/>
</dbReference>
<dbReference type="EMBL" id="QPFP01000152">
    <property type="protein sequence ID" value="TEB20175.1"/>
    <property type="molecule type" value="Genomic_DNA"/>
</dbReference>
<organism evidence="2 3">
    <name type="scientific">Coprinellus micaceus</name>
    <name type="common">Glistening ink-cap mushroom</name>
    <name type="synonym">Coprinus micaceus</name>
    <dbReference type="NCBI Taxonomy" id="71717"/>
    <lineage>
        <taxon>Eukaryota</taxon>
        <taxon>Fungi</taxon>
        <taxon>Dikarya</taxon>
        <taxon>Basidiomycota</taxon>
        <taxon>Agaricomycotina</taxon>
        <taxon>Agaricomycetes</taxon>
        <taxon>Agaricomycetidae</taxon>
        <taxon>Agaricales</taxon>
        <taxon>Agaricineae</taxon>
        <taxon>Psathyrellaceae</taxon>
        <taxon>Coprinellus</taxon>
    </lineage>
</organism>
<dbReference type="OrthoDB" id="6781668at2759"/>
<accession>A0A4Y7SEW6</accession>
<protein>
    <submittedName>
        <fullName evidence="2">Uncharacterized protein</fullName>
    </submittedName>
</protein>
<evidence type="ECO:0000313" key="3">
    <source>
        <dbReference type="Proteomes" id="UP000298030"/>
    </source>
</evidence>
<comment type="caution">
    <text evidence="2">The sequence shown here is derived from an EMBL/GenBank/DDBJ whole genome shotgun (WGS) entry which is preliminary data.</text>
</comment>